<dbReference type="Gene3D" id="1.10.730.10">
    <property type="entry name" value="Isoleucyl-tRNA Synthetase, Domain 1"/>
    <property type="match status" value="1"/>
</dbReference>
<evidence type="ECO:0000313" key="2">
    <source>
        <dbReference type="EMBL" id="KFK32257.1"/>
    </source>
</evidence>
<evidence type="ECO:0000313" key="3">
    <source>
        <dbReference type="Proteomes" id="UP000029120"/>
    </source>
</evidence>
<evidence type="ECO:0000256" key="1">
    <source>
        <dbReference type="SAM" id="Coils"/>
    </source>
</evidence>
<name>A0A087GQV5_ARAAL</name>
<dbReference type="Gramene" id="KFK32257">
    <property type="protein sequence ID" value="KFK32257"/>
    <property type="gene ID" value="AALP_AA6G218800"/>
</dbReference>
<dbReference type="EMBL" id="CM002874">
    <property type="protein sequence ID" value="KFK32257.1"/>
    <property type="molecule type" value="Genomic_DNA"/>
</dbReference>
<sequence>MPSFSREVFKQLNLPPHFSFSDERGEVSQASRLWEILPHNHRIGTPQPLFKALSERLAREAEAARKRAMKQAAAAHRQVRKQAEAEVTTNPT</sequence>
<dbReference type="eggNOG" id="KOG1247">
    <property type="taxonomic scope" value="Eukaryota"/>
</dbReference>
<dbReference type="Proteomes" id="UP000029120">
    <property type="component" value="Chromosome 6"/>
</dbReference>
<gene>
    <name evidence="2" type="ordered locus">AALP_Aa6g218800</name>
</gene>
<dbReference type="OrthoDB" id="5844513at2759"/>
<dbReference type="AlphaFoldDB" id="A0A087GQV5"/>
<keyword evidence="3" id="KW-1185">Reference proteome</keyword>
<keyword evidence="1" id="KW-0175">Coiled coil</keyword>
<proteinExistence type="predicted"/>
<organism evidence="2 3">
    <name type="scientific">Arabis alpina</name>
    <name type="common">Alpine rock-cress</name>
    <dbReference type="NCBI Taxonomy" id="50452"/>
    <lineage>
        <taxon>Eukaryota</taxon>
        <taxon>Viridiplantae</taxon>
        <taxon>Streptophyta</taxon>
        <taxon>Embryophyta</taxon>
        <taxon>Tracheophyta</taxon>
        <taxon>Spermatophyta</taxon>
        <taxon>Magnoliopsida</taxon>
        <taxon>eudicotyledons</taxon>
        <taxon>Gunneridae</taxon>
        <taxon>Pentapetalae</taxon>
        <taxon>rosids</taxon>
        <taxon>malvids</taxon>
        <taxon>Brassicales</taxon>
        <taxon>Brassicaceae</taxon>
        <taxon>Arabideae</taxon>
        <taxon>Arabis</taxon>
    </lineage>
</organism>
<feature type="coiled-coil region" evidence="1">
    <location>
        <begin position="58"/>
        <end position="86"/>
    </location>
</feature>
<protein>
    <submittedName>
        <fullName evidence="2">Uncharacterized protein</fullName>
    </submittedName>
</protein>
<reference evidence="3" key="1">
    <citation type="journal article" date="2015" name="Nat. Plants">
        <title>Genome expansion of Arabis alpina linked with retrotransposition and reduced symmetric DNA methylation.</title>
        <authorList>
            <person name="Willing E.M."/>
            <person name="Rawat V."/>
            <person name="Mandakova T."/>
            <person name="Maumus F."/>
            <person name="James G.V."/>
            <person name="Nordstroem K.J."/>
            <person name="Becker C."/>
            <person name="Warthmann N."/>
            <person name="Chica C."/>
            <person name="Szarzynska B."/>
            <person name="Zytnicki M."/>
            <person name="Albani M.C."/>
            <person name="Kiefer C."/>
            <person name="Bergonzi S."/>
            <person name="Castaings L."/>
            <person name="Mateos J.L."/>
            <person name="Berns M.C."/>
            <person name="Bujdoso N."/>
            <person name="Piofczyk T."/>
            <person name="de Lorenzo L."/>
            <person name="Barrero-Sicilia C."/>
            <person name="Mateos I."/>
            <person name="Piednoel M."/>
            <person name="Hagmann J."/>
            <person name="Chen-Min-Tao R."/>
            <person name="Iglesias-Fernandez R."/>
            <person name="Schuster S.C."/>
            <person name="Alonso-Blanco C."/>
            <person name="Roudier F."/>
            <person name="Carbonero P."/>
            <person name="Paz-Ares J."/>
            <person name="Davis S.J."/>
            <person name="Pecinka A."/>
            <person name="Quesneville H."/>
            <person name="Colot V."/>
            <person name="Lysak M.A."/>
            <person name="Weigel D."/>
            <person name="Coupland G."/>
            <person name="Schneeberger K."/>
        </authorList>
    </citation>
    <scope>NUCLEOTIDE SEQUENCE [LARGE SCALE GENOMIC DNA]</scope>
    <source>
        <strain evidence="3">cv. Pajares</strain>
    </source>
</reference>
<accession>A0A087GQV5</accession>